<gene>
    <name evidence="9" type="primary">prkC_6</name>
    <name evidence="9" type="ORF">E5S67_01199</name>
</gene>
<dbReference type="EC" id="2.7.13.3" evidence="2"/>
<dbReference type="SMART" id="SM00220">
    <property type="entry name" value="S_TKc"/>
    <property type="match status" value="1"/>
</dbReference>
<dbReference type="GO" id="GO:0004674">
    <property type="term" value="F:protein serine/threonine kinase activity"/>
    <property type="evidence" value="ECO:0007669"/>
    <property type="project" value="UniProtKB-EC"/>
</dbReference>
<dbReference type="InterPro" id="IPR004358">
    <property type="entry name" value="Sig_transdc_His_kin-like_C"/>
</dbReference>
<dbReference type="Pfam" id="PF00069">
    <property type="entry name" value="Pkinase"/>
    <property type="match status" value="1"/>
</dbReference>
<evidence type="ECO:0000313" key="9">
    <source>
        <dbReference type="EMBL" id="NQE33480.1"/>
    </source>
</evidence>
<dbReference type="InterPro" id="IPR003661">
    <property type="entry name" value="HisK_dim/P_dom"/>
</dbReference>
<feature type="domain" description="Histidine kinase" evidence="8">
    <location>
        <begin position="1566"/>
        <end position="1823"/>
    </location>
</feature>
<feature type="domain" description="Protein kinase" evidence="7">
    <location>
        <begin position="11"/>
        <end position="283"/>
    </location>
</feature>
<dbReference type="InterPro" id="IPR003018">
    <property type="entry name" value="GAF"/>
</dbReference>
<comment type="catalytic activity">
    <reaction evidence="1">
        <text>ATP + protein L-histidine = ADP + protein N-phospho-L-histidine.</text>
        <dbReference type="EC" id="2.7.13.3"/>
    </reaction>
</comment>
<dbReference type="Proteomes" id="UP000702425">
    <property type="component" value="Unassembled WGS sequence"/>
</dbReference>
<dbReference type="PANTHER" id="PTHR43642">
    <property type="entry name" value="HYBRID SIGNAL TRANSDUCTION HISTIDINE KINASE G"/>
    <property type="match status" value="1"/>
</dbReference>
<feature type="region of interest" description="Disordered" evidence="6">
    <location>
        <begin position="1329"/>
        <end position="1349"/>
    </location>
</feature>
<dbReference type="Pfam" id="PF13191">
    <property type="entry name" value="AAA_16"/>
    <property type="match status" value="1"/>
</dbReference>
<name>A0ABX2CV84_9CYAN</name>
<dbReference type="InterPro" id="IPR036890">
    <property type="entry name" value="HATPase_C_sf"/>
</dbReference>
<dbReference type="InterPro" id="IPR041664">
    <property type="entry name" value="AAA_16"/>
</dbReference>
<dbReference type="PANTHER" id="PTHR43642:SF1">
    <property type="entry name" value="HYBRID SIGNAL TRANSDUCTION HISTIDINE KINASE G"/>
    <property type="match status" value="1"/>
</dbReference>
<dbReference type="InterPro" id="IPR053159">
    <property type="entry name" value="Hybrid_Histidine_Kinase"/>
</dbReference>
<evidence type="ECO:0000256" key="4">
    <source>
        <dbReference type="ARBA" id="ARBA00022777"/>
    </source>
</evidence>
<dbReference type="PRINTS" id="PR00344">
    <property type="entry name" value="BCTRLSENSOR"/>
</dbReference>
<dbReference type="Gene3D" id="1.10.287.130">
    <property type="match status" value="1"/>
</dbReference>
<dbReference type="Gene3D" id="3.30.450.40">
    <property type="match status" value="1"/>
</dbReference>
<dbReference type="EMBL" id="SRRZ01000015">
    <property type="protein sequence ID" value="NQE33480.1"/>
    <property type="molecule type" value="Genomic_DNA"/>
</dbReference>
<comment type="caution">
    <text evidence="9">The sequence shown here is derived from an EMBL/GenBank/DDBJ whole genome shotgun (WGS) entry which is preliminary data.</text>
</comment>
<accession>A0ABX2CV84</accession>
<dbReference type="Gene3D" id="3.30.565.10">
    <property type="entry name" value="Histidine kinase-like ATPase, C-terminal domain"/>
    <property type="match status" value="1"/>
</dbReference>
<dbReference type="SUPFAM" id="SSF55874">
    <property type="entry name" value="ATPase domain of HSP90 chaperone/DNA topoisomerase II/histidine kinase"/>
    <property type="match status" value="1"/>
</dbReference>
<evidence type="ECO:0000256" key="3">
    <source>
        <dbReference type="ARBA" id="ARBA00022553"/>
    </source>
</evidence>
<dbReference type="SMART" id="SM00065">
    <property type="entry name" value="GAF"/>
    <property type="match status" value="1"/>
</dbReference>
<dbReference type="InterPro" id="IPR029016">
    <property type="entry name" value="GAF-like_dom_sf"/>
</dbReference>
<dbReference type="Gene3D" id="1.10.510.10">
    <property type="entry name" value="Transferase(Phosphotransferase) domain 1"/>
    <property type="match status" value="1"/>
</dbReference>
<dbReference type="PROSITE" id="PS50109">
    <property type="entry name" value="HIS_KIN"/>
    <property type="match status" value="1"/>
</dbReference>
<dbReference type="SUPFAM" id="SSF55781">
    <property type="entry name" value="GAF domain-like"/>
    <property type="match status" value="1"/>
</dbReference>
<dbReference type="Pfam" id="PF01590">
    <property type="entry name" value="GAF"/>
    <property type="match status" value="1"/>
</dbReference>
<dbReference type="RefSeq" id="WP_172186155.1">
    <property type="nucleotide sequence ID" value="NZ_CAWPPK010000057.1"/>
</dbReference>
<dbReference type="PROSITE" id="PS00108">
    <property type="entry name" value="PROTEIN_KINASE_ST"/>
    <property type="match status" value="1"/>
</dbReference>
<dbReference type="SUPFAM" id="SSF47384">
    <property type="entry name" value="Homodimeric domain of signal transducing histidine kinase"/>
    <property type="match status" value="1"/>
</dbReference>
<keyword evidence="10" id="KW-1185">Reference proteome</keyword>
<dbReference type="SUPFAM" id="SSF52540">
    <property type="entry name" value="P-loop containing nucleoside triphosphate hydrolases"/>
    <property type="match status" value="1"/>
</dbReference>
<dbReference type="InterPro" id="IPR008271">
    <property type="entry name" value="Ser/Thr_kinase_AS"/>
</dbReference>
<dbReference type="PROSITE" id="PS50011">
    <property type="entry name" value="PROTEIN_KINASE_DOM"/>
    <property type="match status" value="1"/>
</dbReference>
<dbReference type="InterPro" id="IPR000719">
    <property type="entry name" value="Prot_kinase_dom"/>
</dbReference>
<dbReference type="InterPro" id="IPR036097">
    <property type="entry name" value="HisK_dim/P_sf"/>
</dbReference>
<evidence type="ECO:0000256" key="2">
    <source>
        <dbReference type="ARBA" id="ARBA00012438"/>
    </source>
</evidence>
<dbReference type="InterPro" id="IPR005467">
    <property type="entry name" value="His_kinase_dom"/>
</dbReference>
<dbReference type="SMART" id="SM00388">
    <property type="entry name" value="HisKA"/>
    <property type="match status" value="1"/>
</dbReference>
<evidence type="ECO:0000259" key="7">
    <source>
        <dbReference type="PROSITE" id="PS50011"/>
    </source>
</evidence>
<organism evidence="9 10">
    <name type="scientific">Microcoleus asticus IPMA8</name>
    <dbReference type="NCBI Taxonomy" id="2563858"/>
    <lineage>
        <taxon>Bacteria</taxon>
        <taxon>Bacillati</taxon>
        <taxon>Cyanobacteriota</taxon>
        <taxon>Cyanophyceae</taxon>
        <taxon>Oscillatoriophycideae</taxon>
        <taxon>Oscillatoriales</taxon>
        <taxon>Microcoleaceae</taxon>
        <taxon>Microcoleus</taxon>
        <taxon>Microcoleus asticus</taxon>
    </lineage>
</organism>
<dbReference type="InterPro" id="IPR003594">
    <property type="entry name" value="HATPase_dom"/>
</dbReference>
<dbReference type="CDD" id="cd14014">
    <property type="entry name" value="STKc_PknB_like"/>
    <property type="match status" value="1"/>
</dbReference>
<dbReference type="CDD" id="cd00082">
    <property type="entry name" value="HisKA"/>
    <property type="match status" value="1"/>
</dbReference>
<dbReference type="Gene3D" id="3.40.50.300">
    <property type="entry name" value="P-loop containing nucleotide triphosphate hydrolases"/>
    <property type="match status" value="1"/>
</dbReference>
<keyword evidence="9" id="KW-0808">Transferase</keyword>
<evidence type="ECO:0000313" key="10">
    <source>
        <dbReference type="Proteomes" id="UP000702425"/>
    </source>
</evidence>
<dbReference type="Gene3D" id="3.30.200.20">
    <property type="entry name" value="Phosphorylase Kinase, domain 1"/>
    <property type="match status" value="1"/>
</dbReference>
<dbReference type="Pfam" id="PF02518">
    <property type="entry name" value="HATPase_c"/>
    <property type="match status" value="1"/>
</dbReference>
<keyword evidence="4 9" id="KW-0418">Kinase</keyword>
<evidence type="ECO:0000259" key="8">
    <source>
        <dbReference type="PROSITE" id="PS50109"/>
    </source>
</evidence>
<keyword evidence="3" id="KW-0597">Phosphoprotein</keyword>
<dbReference type="InterPro" id="IPR011009">
    <property type="entry name" value="Kinase-like_dom_sf"/>
</dbReference>
<sequence>MTSSTNLFLGYHINEQIYAGTRTLVYRGFRSSNGQPVAIKMLRNDFPRFNELVHFRNQYVIAKNLDIPGSVKAYSLETYQNHYALVMEDFGGISLSSYLASLAPASKEPLEGLPVNEFLPVAIQIANSLDGLHRHRVIHKDLKPANILINPTSKEVKLIDFSIASLLPRETQEIQNPNVLEGTLPYISPEQTGRMNRGIDYRTDFYSLGVTFYELLTGKLPFQTDDPMDLVHCHLAKQPLAASRVNQSVPLVLSEIVSKLMAKNAEGRYQSALGLKYDLETCLSQWQETGALTNFKIGQRDLCDRFIIPEKLYGREAEVQTLLEAFDRVSAGSTEMMLVAGFSGIGKTAVVNEVHKPIVRQRGYFIKGKFDQFQRNLPFSAFVQAFQDLIGQLLSETDAKIEQWNSEILAALGENAGAIVEVVPELKFLIGEQPPVPELSGSAAQNRFNLLFEKFIQVFTTKEHPLVIFLDDLQWTDSASLKLIQLLMSNLGSRYLFLMGAYRDNEVFPAHPLMLTLADIEKASATVNTITLAPLQQSDVNGLIADTLGCSKVLARPLTELVYQKTKGNPFFSTQFLKSLHEDGLISFNFDIRHWQCDIAKVRTLALTDDVVEFVAIQLRKLPVQTQEVLKLAACIGNQFELATLAIVEEKSLEETALNLWKALQEGLILPISEVYKFYQAEGNENGENGDKDKSIPLPITHDQLPKYRFLHDRVQQAAYSLIPEDQKRSTHSKIGQLLLQNTPEAERDERIFDIVNHLNVGVELITPEAEGEQLARLNLVAGKKAKAATAYVAAVEYFNFGKKLLTANSWENQYELTLALHTEAAEAAYLSGDFDRMETLASVVESCAKTLLEKVKVYEVQIEAYMAQNKLQEALNTGLPVLKQLGVEFPSEPNFSDIGQALGETASILSGKGTEDLIDLPLMTDPQQLATITILSSLFSPAYVALPPLAPLVICKQVNLSVQYGNASLSPYAFAIYSFLLCGMGDIERGYQLGELALRLVSKLNAKEIQAKTSAIVHSGIQPWKEHLRNTLEPLLSDYFCGLETGELEFAGYAIYEYSYYSYFIGKQLTQLEREIASYADAVSKIHQEAALSYLKICWQAVLNLIGRSQDPSHLKGEAYDEETMLQLYQRTNNYLGIHYLYLHELVLCYLFENYPEAFKNIAQIESYLSAASGQISIAIFYFYDSLVRLAVYSDTPHSEQQGILDRVQANQEKMQKWGHHAPMNHLHKFYLVEADRHRVLGEKIEALEMYDKAIALAKENEYPNEEALAHELAAKFYLEWGKEKLAQPYLIDAYYAYARWGAKAKIDHLEKRYPQLLAAILQPNQTRQHPNETIHTSTNGASSISSTNKTIIGSTSSSELVDLPTVIEASQALSSEIELEQLLTTLMQVVVKNAGAQTGALILNEERNWRVAVHCTNRQDCHLDSLLVEESQAIPLSLINYVKRTKETLVFDNVSTQTTFASDSYIIQQQPKSVLCTPILHQGKVMGILYIENNVTIGAFTRDRVAILNILCSQAAISLQNARLYQQSQEYAQKLELYLHDLKQMQLQLVQGEKMSALGNLVAGVAHEINNPVGFIAGNLQPAQEYLQDLFELIDVYQDSFPKPGAKVEEKIEDIDLEYLREDLPKLISSMKEGVDRIRNISTSLRTFSRADSDRPVAFNIHDGLESTLLILKHRLKASEFRPAIEVVKEYGNLPLVKCFPGQLNQVFMNVLANAIDALEESNKGRSFNEIKARPNQITVQTALSESNNQVLIRIKDNGVGMSNSVQENIFNHLFTTKSVGQGTGLGLSIARQIVVEKHGGTLLVNSSAGQGSEFLISIPG</sequence>
<evidence type="ECO:0000256" key="6">
    <source>
        <dbReference type="SAM" id="MobiDB-lite"/>
    </source>
</evidence>
<dbReference type="InterPro" id="IPR027417">
    <property type="entry name" value="P-loop_NTPase"/>
</dbReference>
<reference evidence="9 10" key="1">
    <citation type="journal article" date="2020" name="Sci. Rep.">
        <title>A novel cyanobacterial geosmin producer, revising GeoA distribution and dispersion patterns in Bacteria.</title>
        <authorList>
            <person name="Churro C."/>
            <person name="Semedo-Aguiar A.P."/>
            <person name="Silva A.D."/>
            <person name="Pereira-Leal J.B."/>
            <person name="Leite R.B."/>
        </authorList>
    </citation>
    <scope>NUCLEOTIDE SEQUENCE [LARGE SCALE GENOMIC DNA]</scope>
    <source>
        <strain evidence="9 10">IPMA8</strain>
    </source>
</reference>
<evidence type="ECO:0000256" key="5">
    <source>
        <dbReference type="ARBA" id="ARBA00023012"/>
    </source>
</evidence>
<protein>
    <recommendedName>
        <fullName evidence="2">histidine kinase</fullName>
        <ecNumber evidence="2">2.7.13.3</ecNumber>
    </recommendedName>
</protein>
<dbReference type="SMART" id="SM00387">
    <property type="entry name" value="HATPase_c"/>
    <property type="match status" value="1"/>
</dbReference>
<proteinExistence type="predicted"/>
<evidence type="ECO:0000256" key="1">
    <source>
        <dbReference type="ARBA" id="ARBA00000085"/>
    </source>
</evidence>
<dbReference type="SUPFAM" id="SSF56112">
    <property type="entry name" value="Protein kinase-like (PK-like)"/>
    <property type="match status" value="1"/>
</dbReference>
<keyword evidence="5" id="KW-0902">Two-component regulatory system</keyword>